<accession>A0A0G3HGJ6</accession>
<name>A0A0G3HGJ6_9CORY</name>
<dbReference type="NCBIfam" id="NF040480">
    <property type="entry name" value="CGLAU_01105_fam"/>
    <property type="match status" value="1"/>
</dbReference>
<dbReference type="STRING" id="1072256.CUTER_01135"/>
<reference evidence="3" key="2">
    <citation type="submission" date="2015-05" db="EMBL/GenBank/DDBJ databases">
        <title>Complete genome sequence of Corynebacterium uterequi DSM 45634, isolated from the uterus of a maiden mare.</title>
        <authorList>
            <person name="Ruckert C."/>
            <person name="Albersmeier A."/>
            <person name="Winkler A."/>
            <person name="Tauch A."/>
        </authorList>
    </citation>
    <scope>NUCLEOTIDE SEQUENCE [LARGE SCALE GENOMIC DNA]</scope>
    <source>
        <strain evidence="3">DSM 45634</strain>
    </source>
</reference>
<dbReference type="OrthoDB" id="4419914at2"/>
<dbReference type="KEGG" id="cut:CUTER_01135"/>
<feature type="compositionally biased region" description="Basic and acidic residues" evidence="1">
    <location>
        <begin position="128"/>
        <end position="163"/>
    </location>
</feature>
<feature type="region of interest" description="Disordered" evidence="1">
    <location>
        <begin position="117"/>
        <end position="183"/>
    </location>
</feature>
<sequence length="183" mass="19167">MSDKNNLFDDIKNVGATLGSVASEFAGRLREERSNAATADEATLLQRLRTAAAGARDRFNESKGTDGVKAAATDFATEAESIVRDLVDALGAAAGGTKDSEAYAQASTLISDTLDNARTKAQNLGPKKTGDDAADGEKDGDATSRLEDLMTRLRGDAKEDVKTQPDIIDGEVISVDPDTGDSK</sequence>
<reference evidence="2 3" key="1">
    <citation type="journal article" date="2015" name="Genome Announc.">
        <title>Virulence Factor Genes Detected in the Complete Genome Sequence of Corynebacterium uterequi DSM 45634, Isolated from the Uterus of a Maiden Mare.</title>
        <authorList>
            <person name="Ruckert C."/>
            <person name="Kriete M."/>
            <person name="Jaenicke S."/>
            <person name="Winkler A."/>
            <person name="Tauch A."/>
        </authorList>
    </citation>
    <scope>NUCLEOTIDE SEQUENCE [LARGE SCALE GENOMIC DNA]</scope>
    <source>
        <strain evidence="2 3">DSM 45634</strain>
    </source>
</reference>
<proteinExistence type="predicted"/>
<evidence type="ECO:0000313" key="3">
    <source>
        <dbReference type="Proteomes" id="UP000035548"/>
    </source>
</evidence>
<keyword evidence="3" id="KW-1185">Reference proteome</keyword>
<evidence type="ECO:0000313" key="2">
    <source>
        <dbReference type="EMBL" id="AKK10247.1"/>
    </source>
</evidence>
<dbReference type="Proteomes" id="UP000035548">
    <property type="component" value="Chromosome"/>
</dbReference>
<dbReference type="PATRIC" id="fig|1072256.5.peg.216"/>
<gene>
    <name evidence="2" type="ORF">CUTER_01135</name>
</gene>
<protein>
    <submittedName>
        <fullName evidence="2">Uncharacterized protein</fullName>
    </submittedName>
</protein>
<organism evidence="2 3">
    <name type="scientific">Corynebacterium uterequi</name>
    <dbReference type="NCBI Taxonomy" id="1072256"/>
    <lineage>
        <taxon>Bacteria</taxon>
        <taxon>Bacillati</taxon>
        <taxon>Actinomycetota</taxon>
        <taxon>Actinomycetes</taxon>
        <taxon>Mycobacteriales</taxon>
        <taxon>Corynebacteriaceae</taxon>
        <taxon>Corynebacterium</taxon>
    </lineage>
</organism>
<dbReference type="AlphaFoldDB" id="A0A0G3HGJ6"/>
<dbReference type="EMBL" id="CP011546">
    <property type="protein sequence ID" value="AKK10247.1"/>
    <property type="molecule type" value="Genomic_DNA"/>
</dbReference>
<dbReference type="RefSeq" id="WP_047258874.1">
    <property type="nucleotide sequence ID" value="NZ_CP011546.1"/>
</dbReference>
<evidence type="ECO:0000256" key="1">
    <source>
        <dbReference type="SAM" id="MobiDB-lite"/>
    </source>
</evidence>